<dbReference type="KEGG" id="llu:AKJ09_06545"/>
<dbReference type="STRING" id="1391654.AKJ09_06545"/>
<dbReference type="Pfam" id="PF13581">
    <property type="entry name" value="HATPase_c_2"/>
    <property type="match status" value="1"/>
</dbReference>
<dbReference type="AlphaFoldDB" id="A0A0K1Q2L3"/>
<dbReference type="EMBL" id="CP012333">
    <property type="protein sequence ID" value="AKU99881.1"/>
    <property type="molecule type" value="Genomic_DNA"/>
</dbReference>
<dbReference type="Gene3D" id="3.30.565.10">
    <property type="entry name" value="Histidine kinase-like ATPase, C-terminal domain"/>
    <property type="match status" value="1"/>
</dbReference>
<gene>
    <name evidence="2" type="ORF">AKJ09_06545</name>
</gene>
<name>A0A0K1Q2L3_9BACT</name>
<dbReference type="OrthoDB" id="9799195at2"/>
<dbReference type="InterPro" id="IPR003594">
    <property type="entry name" value="HATPase_dom"/>
</dbReference>
<dbReference type="InterPro" id="IPR036890">
    <property type="entry name" value="HATPase_C_sf"/>
</dbReference>
<feature type="domain" description="Histidine kinase/HSP90-like ATPase" evidence="1">
    <location>
        <begin position="21"/>
        <end position="136"/>
    </location>
</feature>
<sequence>MVNVTSQAVEETEIPILAEDDIVRARSRGRELCRSLGLTEINQVKVATAISELARNIFQYAGKGEILLKKLGQPRPGIEIVARDKGPGIPDVKLVLSGTYRSRTGMGKGILGARRLVDHFEVDSGPDRGTTILLRKYVK</sequence>
<dbReference type="SUPFAM" id="SSF55874">
    <property type="entry name" value="ATPase domain of HSP90 chaperone/DNA topoisomerase II/histidine kinase"/>
    <property type="match status" value="1"/>
</dbReference>
<evidence type="ECO:0000259" key="1">
    <source>
        <dbReference type="Pfam" id="PF13581"/>
    </source>
</evidence>
<dbReference type="Proteomes" id="UP000064967">
    <property type="component" value="Chromosome"/>
</dbReference>
<protein>
    <submittedName>
        <fullName evidence="2">Anti-sigma B factor RsbT</fullName>
    </submittedName>
</protein>
<keyword evidence="3" id="KW-1185">Reference proteome</keyword>
<organism evidence="2 3">
    <name type="scientific">Labilithrix luteola</name>
    <dbReference type="NCBI Taxonomy" id="1391654"/>
    <lineage>
        <taxon>Bacteria</taxon>
        <taxon>Pseudomonadati</taxon>
        <taxon>Myxococcota</taxon>
        <taxon>Polyangia</taxon>
        <taxon>Polyangiales</taxon>
        <taxon>Labilitrichaceae</taxon>
        <taxon>Labilithrix</taxon>
    </lineage>
</organism>
<accession>A0A0K1Q2L3</accession>
<evidence type="ECO:0000313" key="2">
    <source>
        <dbReference type="EMBL" id="AKU99881.1"/>
    </source>
</evidence>
<dbReference type="RefSeq" id="WP_146651261.1">
    <property type="nucleotide sequence ID" value="NZ_CP012333.1"/>
</dbReference>
<dbReference type="CDD" id="cd16934">
    <property type="entry name" value="HATPase_RsbT-like"/>
    <property type="match status" value="1"/>
</dbReference>
<evidence type="ECO:0000313" key="3">
    <source>
        <dbReference type="Proteomes" id="UP000064967"/>
    </source>
</evidence>
<proteinExistence type="predicted"/>
<reference evidence="2 3" key="1">
    <citation type="submission" date="2015-08" db="EMBL/GenBank/DDBJ databases">
        <authorList>
            <person name="Babu N.S."/>
            <person name="Beckwith C.J."/>
            <person name="Beseler K.G."/>
            <person name="Brison A."/>
            <person name="Carone J.V."/>
            <person name="Caskin T.P."/>
            <person name="Diamond M."/>
            <person name="Durham M.E."/>
            <person name="Foxe J.M."/>
            <person name="Go M."/>
            <person name="Henderson B.A."/>
            <person name="Jones I.B."/>
            <person name="McGettigan J.A."/>
            <person name="Micheletti S.J."/>
            <person name="Nasrallah M.E."/>
            <person name="Ortiz D."/>
            <person name="Piller C.R."/>
            <person name="Privatt S.R."/>
            <person name="Schneider S.L."/>
            <person name="Sharp S."/>
            <person name="Smith T.C."/>
            <person name="Stanton J.D."/>
            <person name="Ullery H.E."/>
            <person name="Wilson R.J."/>
            <person name="Serrano M.G."/>
            <person name="Buck G."/>
            <person name="Lee V."/>
            <person name="Wang Y."/>
            <person name="Carvalho R."/>
            <person name="Voegtly L."/>
            <person name="Shi R."/>
            <person name="Duckworth R."/>
            <person name="Johnson A."/>
            <person name="Loviza R."/>
            <person name="Walstead R."/>
            <person name="Shah Z."/>
            <person name="Kiflezghi M."/>
            <person name="Wade K."/>
            <person name="Ball S.L."/>
            <person name="Bradley K.W."/>
            <person name="Asai D.J."/>
            <person name="Bowman C.A."/>
            <person name="Russell D.A."/>
            <person name="Pope W.H."/>
            <person name="Jacobs-Sera D."/>
            <person name="Hendrix R.W."/>
            <person name="Hatfull G.F."/>
        </authorList>
    </citation>
    <scope>NUCLEOTIDE SEQUENCE [LARGE SCALE GENOMIC DNA]</scope>
    <source>
        <strain evidence="2 3">DSM 27648</strain>
    </source>
</reference>
<dbReference type="PATRIC" id="fig|1391654.3.peg.6639"/>